<sequence length="186" mass="20918">MNRLDDALKVRAQADCLHDAAAVQRAFDVLAARIETDYAQKNPLVLCVMNGGLYPTSEITRRLELPFEQDYLHATRYRGATAGGGLVWKRQPEAQSITGRDLLVIDDILDEGHTLVAIRRALTEFRPASLRVAVLAEKLHDRRAPDAHAEYIGLAVEDRYVFGCGMDYKEYWRQLPAIYAVKESSS</sequence>
<evidence type="ECO:0000313" key="5">
    <source>
        <dbReference type="Proteomes" id="UP000295341"/>
    </source>
</evidence>
<dbReference type="OrthoDB" id="9802824at2"/>
<evidence type="ECO:0000313" key="4">
    <source>
        <dbReference type="EMBL" id="TDU25876.1"/>
    </source>
</evidence>
<dbReference type="GO" id="GO:0005829">
    <property type="term" value="C:cytosol"/>
    <property type="evidence" value="ECO:0007669"/>
    <property type="project" value="TreeGrafter"/>
</dbReference>
<comment type="catalytic activity">
    <reaction evidence="1">
        <text>GMP + diphosphate = guanine + 5-phospho-alpha-D-ribose 1-diphosphate</text>
        <dbReference type="Rhea" id="RHEA:25424"/>
        <dbReference type="ChEBI" id="CHEBI:16235"/>
        <dbReference type="ChEBI" id="CHEBI:33019"/>
        <dbReference type="ChEBI" id="CHEBI:58017"/>
        <dbReference type="ChEBI" id="CHEBI:58115"/>
        <dbReference type="EC" id="2.4.2.8"/>
    </reaction>
    <physiologicalReaction direction="right-to-left" evidence="1">
        <dbReference type="Rhea" id="RHEA:25426"/>
    </physiologicalReaction>
</comment>
<keyword evidence="4" id="KW-0808">Transferase</keyword>
<dbReference type="RefSeq" id="WP_133883453.1">
    <property type="nucleotide sequence ID" value="NZ_MWIN01000013.1"/>
</dbReference>
<evidence type="ECO:0000259" key="3">
    <source>
        <dbReference type="Pfam" id="PF00156"/>
    </source>
</evidence>
<proteinExistence type="predicted"/>
<reference evidence="4 5" key="1">
    <citation type="submission" date="2019-03" db="EMBL/GenBank/DDBJ databases">
        <title>Genomic Encyclopedia of Type Strains, Phase IV (KMG-IV): sequencing the most valuable type-strain genomes for metagenomic binning, comparative biology and taxonomic classification.</title>
        <authorList>
            <person name="Goeker M."/>
        </authorList>
    </citation>
    <scope>NUCLEOTIDE SEQUENCE [LARGE SCALE GENOMIC DNA]</scope>
    <source>
        <strain evidence="4 5">DSM 26377</strain>
    </source>
</reference>
<dbReference type="CDD" id="cd06223">
    <property type="entry name" value="PRTases_typeI"/>
    <property type="match status" value="1"/>
</dbReference>
<dbReference type="GO" id="GO:0000287">
    <property type="term" value="F:magnesium ion binding"/>
    <property type="evidence" value="ECO:0007669"/>
    <property type="project" value="TreeGrafter"/>
</dbReference>
<dbReference type="GO" id="GO:0046100">
    <property type="term" value="P:hypoxanthine metabolic process"/>
    <property type="evidence" value="ECO:0007669"/>
    <property type="project" value="TreeGrafter"/>
</dbReference>
<comment type="caution">
    <text evidence="4">The sequence shown here is derived from an EMBL/GenBank/DDBJ whole genome shotgun (WGS) entry which is preliminary data.</text>
</comment>
<dbReference type="GO" id="GO:0032264">
    <property type="term" value="P:IMP salvage"/>
    <property type="evidence" value="ECO:0007669"/>
    <property type="project" value="TreeGrafter"/>
</dbReference>
<gene>
    <name evidence="4" type="ORF">DFR24_4321</name>
</gene>
<comment type="catalytic activity">
    <reaction evidence="2">
        <text>IMP + diphosphate = hypoxanthine + 5-phospho-alpha-D-ribose 1-diphosphate</text>
        <dbReference type="Rhea" id="RHEA:17973"/>
        <dbReference type="ChEBI" id="CHEBI:17368"/>
        <dbReference type="ChEBI" id="CHEBI:33019"/>
        <dbReference type="ChEBI" id="CHEBI:58017"/>
        <dbReference type="ChEBI" id="CHEBI:58053"/>
        <dbReference type="EC" id="2.4.2.8"/>
    </reaction>
    <physiologicalReaction direction="right-to-left" evidence="2">
        <dbReference type="Rhea" id="RHEA:17975"/>
    </physiologicalReaction>
</comment>
<dbReference type="NCBIfam" id="NF006605">
    <property type="entry name" value="PRK09162.1"/>
    <property type="match status" value="1"/>
</dbReference>
<dbReference type="Pfam" id="PF00156">
    <property type="entry name" value="Pribosyltran"/>
    <property type="match status" value="1"/>
</dbReference>
<dbReference type="InterPro" id="IPR050408">
    <property type="entry name" value="HGPRT"/>
</dbReference>
<dbReference type="Proteomes" id="UP000295341">
    <property type="component" value="Unassembled WGS sequence"/>
</dbReference>
<dbReference type="Gene3D" id="3.40.50.2020">
    <property type="match status" value="1"/>
</dbReference>
<dbReference type="GO" id="GO:0032263">
    <property type="term" value="P:GMP salvage"/>
    <property type="evidence" value="ECO:0007669"/>
    <property type="project" value="TreeGrafter"/>
</dbReference>
<organism evidence="4 5">
    <name type="scientific">Panacagrimonas perspica</name>
    <dbReference type="NCBI Taxonomy" id="381431"/>
    <lineage>
        <taxon>Bacteria</taxon>
        <taxon>Pseudomonadati</taxon>
        <taxon>Pseudomonadota</taxon>
        <taxon>Gammaproteobacteria</taxon>
        <taxon>Nevskiales</taxon>
        <taxon>Nevskiaceae</taxon>
        <taxon>Panacagrimonas</taxon>
    </lineage>
</organism>
<dbReference type="EMBL" id="SOBT01000011">
    <property type="protein sequence ID" value="TDU25876.1"/>
    <property type="molecule type" value="Genomic_DNA"/>
</dbReference>
<dbReference type="InterPro" id="IPR029057">
    <property type="entry name" value="PRTase-like"/>
</dbReference>
<feature type="domain" description="Phosphoribosyltransferase" evidence="3">
    <location>
        <begin position="16"/>
        <end position="157"/>
    </location>
</feature>
<dbReference type="GO" id="GO:0004422">
    <property type="term" value="F:hypoxanthine phosphoribosyltransferase activity"/>
    <property type="evidence" value="ECO:0007669"/>
    <property type="project" value="TreeGrafter"/>
</dbReference>
<keyword evidence="4" id="KW-0328">Glycosyltransferase</keyword>
<dbReference type="AlphaFoldDB" id="A0A4S3K3X6"/>
<evidence type="ECO:0000256" key="1">
    <source>
        <dbReference type="ARBA" id="ARBA00048811"/>
    </source>
</evidence>
<name>A0A4S3K3X6_9GAMM</name>
<evidence type="ECO:0000256" key="2">
    <source>
        <dbReference type="ARBA" id="ARBA00049402"/>
    </source>
</evidence>
<keyword evidence="5" id="KW-1185">Reference proteome</keyword>
<accession>A0A4S3K3X6</accession>
<dbReference type="PANTHER" id="PTHR43340">
    <property type="entry name" value="HYPOXANTHINE-GUANINE PHOSPHORIBOSYLTRANSFERASE"/>
    <property type="match status" value="1"/>
</dbReference>
<protein>
    <submittedName>
        <fullName evidence="4">Hypoxanthine phosphoribosyltransferase</fullName>
    </submittedName>
</protein>
<dbReference type="GO" id="GO:0006178">
    <property type="term" value="P:guanine salvage"/>
    <property type="evidence" value="ECO:0007669"/>
    <property type="project" value="TreeGrafter"/>
</dbReference>
<dbReference type="InterPro" id="IPR000836">
    <property type="entry name" value="PRTase_dom"/>
</dbReference>
<dbReference type="PANTHER" id="PTHR43340:SF1">
    <property type="entry name" value="HYPOXANTHINE PHOSPHORIBOSYLTRANSFERASE"/>
    <property type="match status" value="1"/>
</dbReference>
<dbReference type="SUPFAM" id="SSF53271">
    <property type="entry name" value="PRTase-like"/>
    <property type="match status" value="1"/>
</dbReference>